<feature type="signal peptide" evidence="1">
    <location>
        <begin position="1"/>
        <end position="23"/>
    </location>
</feature>
<dbReference type="EMBL" id="JADIMO010000032">
    <property type="protein sequence ID" value="MBO8444613.1"/>
    <property type="molecule type" value="Genomic_DNA"/>
</dbReference>
<evidence type="ECO:0000256" key="1">
    <source>
        <dbReference type="SAM" id="SignalP"/>
    </source>
</evidence>
<evidence type="ECO:0000313" key="2">
    <source>
        <dbReference type="EMBL" id="MBO8444613.1"/>
    </source>
</evidence>
<feature type="chain" id="PRO_5039654994" evidence="1">
    <location>
        <begin position="24"/>
        <end position="141"/>
    </location>
</feature>
<dbReference type="AlphaFoldDB" id="A0A9D9EBM9"/>
<keyword evidence="1" id="KW-0732">Signal</keyword>
<dbReference type="Proteomes" id="UP000823619">
    <property type="component" value="Unassembled WGS sequence"/>
</dbReference>
<organism evidence="2 3">
    <name type="scientific">Candidatus Cryptobacteroides merdavium</name>
    <dbReference type="NCBI Taxonomy" id="2840769"/>
    <lineage>
        <taxon>Bacteria</taxon>
        <taxon>Pseudomonadati</taxon>
        <taxon>Bacteroidota</taxon>
        <taxon>Bacteroidia</taxon>
        <taxon>Bacteroidales</taxon>
        <taxon>Candidatus Cryptobacteroides</taxon>
    </lineage>
</organism>
<evidence type="ECO:0000313" key="3">
    <source>
        <dbReference type="Proteomes" id="UP000823619"/>
    </source>
</evidence>
<name>A0A9D9EBM9_9BACT</name>
<accession>A0A9D9EBM9</accession>
<proteinExistence type="predicted"/>
<protein>
    <submittedName>
        <fullName evidence="2">Uncharacterized protein</fullName>
    </submittedName>
</protein>
<sequence>MKIFAAAAALAMSFICASTMAFAQEQEPPDMLEIAENEADRLQRLLELNEGQVFYVDSTLKHDYQAMQEEMMKLQAAKVSNSSMYISVQDKWMEAIDRSYKKIFTEEQWAAYLKSGAAKLQKAREKRKAKAEAALEKLRGR</sequence>
<gene>
    <name evidence="2" type="ORF">IAC23_02810</name>
</gene>
<reference evidence="2" key="2">
    <citation type="journal article" date="2021" name="PeerJ">
        <title>Extensive microbial diversity within the chicken gut microbiome revealed by metagenomics and culture.</title>
        <authorList>
            <person name="Gilroy R."/>
            <person name="Ravi A."/>
            <person name="Getino M."/>
            <person name="Pursley I."/>
            <person name="Horton D.L."/>
            <person name="Alikhan N.F."/>
            <person name="Baker D."/>
            <person name="Gharbi K."/>
            <person name="Hall N."/>
            <person name="Watson M."/>
            <person name="Adriaenssens E.M."/>
            <person name="Foster-Nyarko E."/>
            <person name="Jarju S."/>
            <person name="Secka A."/>
            <person name="Antonio M."/>
            <person name="Oren A."/>
            <person name="Chaudhuri R.R."/>
            <person name="La Ragione R."/>
            <person name="Hildebrand F."/>
            <person name="Pallen M.J."/>
        </authorList>
    </citation>
    <scope>NUCLEOTIDE SEQUENCE</scope>
    <source>
        <strain evidence="2">D5-748</strain>
    </source>
</reference>
<comment type="caution">
    <text evidence="2">The sequence shown here is derived from an EMBL/GenBank/DDBJ whole genome shotgun (WGS) entry which is preliminary data.</text>
</comment>
<reference evidence="2" key="1">
    <citation type="submission" date="2020-10" db="EMBL/GenBank/DDBJ databases">
        <authorList>
            <person name="Gilroy R."/>
        </authorList>
    </citation>
    <scope>NUCLEOTIDE SEQUENCE</scope>
    <source>
        <strain evidence="2">D5-748</strain>
    </source>
</reference>